<evidence type="ECO:0000313" key="2">
    <source>
        <dbReference type="Proteomes" id="UP001515480"/>
    </source>
</evidence>
<dbReference type="InterPro" id="IPR032675">
    <property type="entry name" value="LRR_dom_sf"/>
</dbReference>
<reference evidence="1 2" key="1">
    <citation type="journal article" date="2024" name="Science">
        <title>Giant polyketide synthase enzymes in the biosynthesis of giant marine polyether toxins.</title>
        <authorList>
            <person name="Fallon T.R."/>
            <person name="Shende V.V."/>
            <person name="Wierzbicki I.H."/>
            <person name="Pendleton A.L."/>
            <person name="Watervoot N.F."/>
            <person name="Auber R.P."/>
            <person name="Gonzalez D.J."/>
            <person name="Wisecaver J.H."/>
            <person name="Moore B.S."/>
        </authorList>
    </citation>
    <scope>NUCLEOTIDE SEQUENCE [LARGE SCALE GENOMIC DNA]</scope>
    <source>
        <strain evidence="1 2">12B1</strain>
    </source>
</reference>
<dbReference type="InterPro" id="IPR026906">
    <property type="entry name" value="LRR_5"/>
</dbReference>
<name>A0AB34JCJ0_PRYPA</name>
<dbReference type="Gene3D" id="3.80.10.10">
    <property type="entry name" value="Ribonuclease Inhibitor"/>
    <property type="match status" value="1"/>
</dbReference>
<comment type="caution">
    <text evidence="1">The sequence shown here is derived from an EMBL/GenBank/DDBJ whole genome shotgun (WGS) entry which is preliminary data.</text>
</comment>
<dbReference type="EMBL" id="JBGBPQ010000009">
    <property type="protein sequence ID" value="KAL1519395.1"/>
    <property type="molecule type" value="Genomic_DNA"/>
</dbReference>
<evidence type="ECO:0000313" key="1">
    <source>
        <dbReference type="EMBL" id="KAL1519395.1"/>
    </source>
</evidence>
<keyword evidence="2" id="KW-1185">Reference proteome</keyword>
<gene>
    <name evidence="1" type="ORF">AB1Y20_022920</name>
</gene>
<dbReference type="Pfam" id="PF13306">
    <property type="entry name" value="LRR_5"/>
    <property type="match status" value="1"/>
</dbReference>
<proteinExistence type="predicted"/>
<dbReference type="Proteomes" id="UP001515480">
    <property type="component" value="Unassembled WGS sequence"/>
</dbReference>
<sequence>MERAALSEEAEECLRRVIFPGRVAWIEAYAFAHCEQLERVEFAGTIRAIGDAAFRHNPSLKHVALPFDTTVDDSFDENVCVRRMGRSTPYAIHAPNAHALDQIATDAAFCSHTEVRQPSRRTAKFGQKGGLP</sequence>
<dbReference type="AlphaFoldDB" id="A0AB34JCJ0"/>
<organism evidence="1 2">
    <name type="scientific">Prymnesium parvum</name>
    <name type="common">Toxic golden alga</name>
    <dbReference type="NCBI Taxonomy" id="97485"/>
    <lineage>
        <taxon>Eukaryota</taxon>
        <taxon>Haptista</taxon>
        <taxon>Haptophyta</taxon>
        <taxon>Prymnesiophyceae</taxon>
        <taxon>Prymnesiales</taxon>
        <taxon>Prymnesiaceae</taxon>
        <taxon>Prymnesium</taxon>
    </lineage>
</organism>
<protein>
    <recommendedName>
        <fullName evidence="3">Leucine-rich repeat domain-containing protein</fullName>
    </recommendedName>
</protein>
<evidence type="ECO:0008006" key="3">
    <source>
        <dbReference type="Google" id="ProtNLM"/>
    </source>
</evidence>
<accession>A0AB34JCJ0</accession>